<accession>A0ABT7KCR2</accession>
<dbReference type="Proteomes" id="UP001172630">
    <property type="component" value="Unassembled WGS sequence"/>
</dbReference>
<dbReference type="PANTHER" id="PTHR44943:SF8">
    <property type="entry name" value="TPR REPEAT-CONTAINING PROTEIN MJ0263"/>
    <property type="match status" value="1"/>
</dbReference>
<gene>
    <name evidence="4" type="ORF">PY650_12100</name>
</gene>
<dbReference type="InterPro" id="IPR019734">
    <property type="entry name" value="TPR_rpt"/>
</dbReference>
<keyword evidence="1" id="KW-0677">Repeat</keyword>
<dbReference type="SUPFAM" id="SSF81901">
    <property type="entry name" value="HCP-like"/>
    <property type="match status" value="1"/>
</dbReference>
<dbReference type="SMART" id="SM00028">
    <property type="entry name" value="TPR"/>
    <property type="match status" value="6"/>
</dbReference>
<dbReference type="Pfam" id="PF13432">
    <property type="entry name" value="TPR_16"/>
    <property type="match status" value="2"/>
</dbReference>
<feature type="repeat" description="TPR" evidence="3">
    <location>
        <begin position="189"/>
        <end position="222"/>
    </location>
</feature>
<name>A0ABT7KCR2_9HYPH</name>
<dbReference type="PROSITE" id="PS50005">
    <property type="entry name" value="TPR"/>
    <property type="match status" value="2"/>
</dbReference>
<sequence length="621" mass="68365">MNLSPAYAPAHAPADASALPSILVQAAALMGAGRYEDAINMFLSAGELVSHEPIACNTLGFLLLNVDRPQDAILWFETALSRKPDYVQAMSGLGMACQNIGDSARALRCYEAVVAAQPGDAAAWYHQGAVLQELGRSVEALSSLERAIALKGDYGQALSKRSQVIESLRNVPRALQEALRNCHESPEDATSWSQLGDTLQKSGDFERAIAAYDRGLSRSPEDFRCLCNKAQALEATGRWLEGLATAQRALRVEPTDREALMLCGKFELRLGNPAAAHICFLAVAEMGVVRNYPAAQKPAKFRALLLFSPEAGNTPYEDLIRDSCFDTEVIFILRGYRNDPRARSDRVDVVVNLVSETDFGLDVMASAIDVADSLQRPVVNHPRLMLATDRESISRRLSGVANAVMPSTIRIEAKDLCRRVRDGDTGTFPLIVRHTGKHGGDMMELVADAGALLSFAEEAGEQALYLTDFVDYSSPDGLFRKYRFVFIGDEILPYHLAIGDGWKVHHVTTRMADVEWMRKEEEAFLNDPGSVFGPEGMAALDAIRRQIGLDYFGIDCSLDSQGRVVIFEANASMLIHLHNERFEYKTPHVRRIKQSFELLLEQRASEYRASVSAARALSGNH</sequence>
<dbReference type="RefSeq" id="WP_285879487.1">
    <property type="nucleotide sequence ID" value="NZ_JARFYN010000012.1"/>
</dbReference>
<feature type="repeat" description="TPR" evidence="3">
    <location>
        <begin position="121"/>
        <end position="154"/>
    </location>
</feature>
<dbReference type="SUPFAM" id="SSF56059">
    <property type="entry name" value="Glutathione synthetase ATP-binding domain-like"/>
    <property type="match status" value="1"/>
</dbReference>
<evidence type="ECO:0000313" key="5">
    <source>
        <dbReference type="Proteomes" id="UP001172630"/>
    </source>
</evidence>
<dbReference type="InterPro" id="IPR051685">
    <property type="entry name" value="Ycf3/AcsC/BcsC/TPR_MFPF"/>
</dbReference>
<protein>
    <submittedName>
        <fullName evidence="4">Tetratricopeptide repeat protein</fullName>
    </submittedName>
</protein>
<comment type="caution">
    <text evidence="4">The sequence shown here is derived from an EMBL/GenBank/DDBJ whole genome shotgun (WGS) entry which is preliminary data.</text>
</comment>
<reference evidence="4" key="1">
    <citation type="submission" date="2023-06" db="EMBL/GenBank/DDBJ databases">
        <title>Phylogenetic Diversity of Rhizobium strains.</title>
        <authorList>
            <person name="Moura F.T."/>
            <person name="Helene L.C.F."/>
            <person name="Hungria M."/>
        </authorList>
    </citation>
    <scope>NUCLEOTIDE SEQUENCE</scope>
    <source>
        <strain evidence="4">CCGE524</strain>
    </source>
</reference>
<evidence type="ECO:0000256" key="1">
    <source>
        <dbReference type="ARBA" id="ARBA00022737"/>
    </source>
</evidence>
<dbReference type="EMBL" id="JARFYN010000012">
    <property type="protein sequence ID" value="MDL2406386.1"/>
    <property type="molecule type" value="Genomic_DNA"/>
</dbReference>
<keyword evidence="5" id="KW-1185">Reference proteome</keyword>
<dbReference type="InterPro" id="IPR011990">
    <property type="entry name" value="TPR-like_helical_dom_sf"/>
</dbReference>
<dbReference type="PANTHER" id="PTHR44943">
    <property type="entry name" value="CELLULOSE SYNTHASE OPERON PROTEIN C"/>
    <property type="match status" value="1"/>
</dbReference>
<evidence type="ECO:0000256" key="2">
    <source>
        <dbReference type="ARBA" id="ARBA00022803"/>
    </source>
</evidence>
<evidence type="ECO:0000256" key="3">
    <source>
        <dbReference type="PROSITE-ProRule" id="PRU00339"/>
    </source>
</evidence>
<organism evidence="4 5">
    <name type="scientific">Rhizobium calliandrae</name>
    <dbReference type="NCBI Taxonomy" id="1312182"/>
    <lineage>
        <taxon>Bacteria</taxon>
        <taxon>Pseudomonadati</taxon>
        <taxon>Pseudomonadota</taxon>
        <taxon>Alphaproteobacteria</taxon>
        <taxon>Hyphomicrobiales</taxon>
        <taxon>Rhizobiaceae</taxon>
        <taxon>Rhizobium/Agrobacterium group</taxon>
        <taxon>Rhizobium</taxon>
    </lineage>
</organism>
<dbReference type="Gene3D" id="1.25.40.10">
    <property type="entry name" value="Tetratricopeptide repeat domain"/>
    <property type="match status" value="3"/>
</dbReference>
<proteinExistence type="predicted"/>
<evidence type="ECO:0000313" key="4">
    <source>
        <dbReference type="EMBL" id="MDL2406386.1"/>
    </source>
</evidence>
<keyword evidence="2 3" id="KW-0802">TPR repeat</keyword>